<feature type="region of interest" description="Disordered" evidence="1">
    <location>
        <begin position="166"/>
        <end position="215"/>
    </location>
</feature>
<dbReference type="Proteomes" id="UP000094795">
    <property type="component" value="Unassembled WGS sequence"/>
</dbReference>
<feature type="chain" id="PRO_5008656655" evidence="2">
    <location>
        <begin position="31"/>
        <end position="253"/>
    </location>
</feature>
<keyword evidence="4" id="KW-1185">Reference proteome</keyword>
<organism evidence="3 4">
    <name type="scientific">Hoeflea olei</name>
    <dbReference type="NCBI Taxonomy" id="1480615"/>
    <lineage>
        <taxon>Bacteria</taxon>
        <taxon>Pseudomonadati</taxon>
        <taxon>Pseudomonadota</taxon>
        <taxon>Alphaproteobacteria</taxon>
        <taxon>Hyphomicrobiales</taxon>
        <taxon>Rhizobiaceae</taxon>
        <taxon>Hoeflea</taxon>
    </lineage>
</organism>
<keyword evidence="2" id="KW-0732">Signal</keyword>
<feature type="signal peptide" evidence="2">
    <location>
        <begin position="1"/>
        <end position="30"/>
    </location>
</feature>
<proteinExistence type="predicted"/>
<feature type="compositionally biased region" description="Low complexity" evidence="1">
    <location>
        <begin position="180"/>
        <end position="200"/>
    </location>
</feature>
<protein>
    <submittedName>
        <fullName evidence="3">Uncharacterized protein</fullName>
    </submittedName>
</protein>
<dbReference type="OrthoDB" id="9831578at2"/>
<evidence type="ECO:0000313" key="3">
    <source>
        <dbReference type="EMBL" id="OCW58742.1"/>
    </source>
</evidence>
<sequence length="253" mass="27597">MTKPVSGRRLRDLFAATILGAAFLAGGTFAANEPAFSQESQTVQGVTPWQAQREIQDFIDRFVDAQKSFGRSKLGSNDFSVRTKVEGLTRVYNEELGAIWVAQFSGAILPAVYNSDAEQGYAHGILKIYFDKTNGIQVVVNEGQGLWQMQQKTGILYEDLPEYPGSWKEWGGPGEEPEPVAETAAPASSPSQPNQLSPSGHSGDQSMTELGSRVKELGARLDELKRSGGDSSEIQAVYEAWLAAKREYMEAAQ</sequence>
<accession>A0A1C1YZ42</accession>
<gene>
    <name evidence="3" type="ORF">AWJ14_00505</name>
</gene>
<evidence type="ECO:0000313" key="4">
    <source>
        <dbReference type="Proteomes" id="UP000094795"/>
    </source>
</evidence>
<comment type="caution">
    <text evidence="3">The sequence shown here is derived from an EMBL/GenBank/DDBJ whole genome shotgun (WGS) entry which is preliminary data.</text>
</comment>
<dbReference type="AlphaFoldDB" id="A0A1C1YZ42"/>
<reference evidence="3 4" key="1">
    <citation type="submission" date="2015-12" db="EMBL/GenBank/DDBJ databases">
        <authorList>
            <person name="Shamseldin A."/>
            <person name="Moawad H."/>
            <person name="Abd El-Rahim W.M."/>
            <person name="Sadowsky M.J."/>
        </authorList>
    </citation>
    <scope>NUCLEOTIDE SEQUENCE [LARGE SCALE GENOMIC DNA]</scope>
    <source>
        <strain evidence="3 4">JC234</strain>
    </source>
</reference>
<dbReference type="RefSeq" id="WP_066175844.1">
    <property type="nucleotide sequence ID" value="NZ_LQZT01000004.1"/>
</dbReference>
<dbReference type="EMBL" id="LQZT01000004">
    <property type="protein sequence ID" value="OCW58742.1"/>
    <property type="molecule type" value="Genomic_DNA"/>
</dbReference>
<evidence type="ECO:0000256" key="1">
    <source>
        <dbReference type="SAM" id="MobiDB-lite"/>
    </source>
</evidence>
<name>A0A1C1YZ42_9HYPH</name>
<evidence type="ECO:0000256" key="2">
    <source>
        <dbReference type="SAM" id="SignalP"/>
    </source>
</evidence>